<evidence type="ECO:0000313" key="2">
    <source>
        <dbReference type="WBParaSite" id="ACRNAN_scaffold1396.g6445.t1"/>
    </source>
</evidence>
<organism evidence="1 2">
    <name type="scientific">Acrobeloides nanus</name>
    <dbReference type="NCBI Taxonomy" id="290746"/>
    <lineage>
        <taxon>Eukaryota</taxon>
        <taxon>Metazoa</taxon>
        <taxon>Ecdysozoa</taxon>
        <taxon>Nematoda</taxon>
        <taxon>Chromadorea</taxon>
        <taxon>Rhabditida</taxon>
        <taxon>Tylenchina</taxon>
        <taxon>Cephalobomorpha</taxon>
        <taxon>Cephaloboidea</taxon>
        <taxon>Cephalobidae</taxon>
        <taxon>Acrobeloides</taxon>
    </lineage>
</organism>
<keyword evidence="1" id="KW-1185">Reference proteome</keyword>
<sequence length="198" mass="21676">MFVISSPMPTFSGLSAYSPCQSTSDFASFESFHEALDETNSLPPTPKSSLGSLGGLKRTVSSLQAVSTRCSHANFKNNCIVEAKQIEMDFASLTTQSFFIQVHAPNGESSELMNFPIYGATSRFSPKSTGCGHGDWIFEISVKEDNKIVKKNSQKVYLDGVGSLFFTVSDDLQIRLSSQEFLRLPSASQCCSNKRRNA</sequence>
<name>A0A914CS97_9BILA</name>
<reference evidence="2" key="1">
    <citation type="submission" date="2022-11" db="UniProtKB">
        <authorList>
            <consortium name="WormBaseParasite"/>
        </authorList>
    </citation>
    <scope>IDENTIFICATION</scope>
</reference>
<proteinExistence type="predicted"/>
<accession>A0A914CS97</accession>
<dbReference type="AlphaFoldDB" id="A0A914CS97"/>
<dbReference type="Proteomes" id="UP000887540">
    <property type="component" value="Unplaced"/>
</dbReference>
<evidence type="ECO:0000313" key="1">
    <source>
        <dbReference type="Proteomes" id="UP000887540"/>
    </source>
</evidence>
<dbReference type="WBParaSite" id="ACRNAN_scaffold1396.g6445.t1">
    <property type="protein sequence ID" value="ACRNAN_scaffold1396.g6445.t1"/>
    <property type="gene ID" value="ACRNAN_scaffold1396.g6445"/>
</dbReference>
<protein>
    <submittedName>
        <fullName evidence="2">Uncharacterized protein</fullName>
    </submittedName>
</protein>